<reference evidence="4" key="1">
    <citation type="submission" date="2021-01" db="EMBL/GenBank/DDBJ databases">
        <authorList>
            <consortium name="Genoscope - CEA"/>
            <person name="William W."/>
        </authorList>
    </citation>
    <scope>NUCLEOTIDE SEQUENCE</scope>
</reference>
<dbReference type="AlphaFoldDB" id="A0A8S1MIP5"/>
<keyword evidence="1" id="KW-0479">Metal-binding</keyword>
<evidence type="ECO:0000313" key="5">
    <source>
        <dbReference type="Proteomes" id="UP000692954"/>
    </source>
</evidence>
<feature type="region of interest" description="Disordered" evidence="2">
    <location>
        <begin position="38"/>
        <end position="98"/>
    </location>
</feature>
<dbReference type="Pfam" id="PF00098">
    <property type="entry name" value="zf-CCHC"/>
    <property type="match status" value="2"/>
</dbReference>
<proteinExistence type="predicted"/>
<evidence type="ECO:0000256" key="1">
    <source>
        <dbReference type="PROSITE-ProRule" id="PRU00047"/>
    </source>
</evidence>
<sequence length="292" mass="34175">MSIWQDKNTLDHHKQQQIKLEALEELYLEYQKYEKKISKQNLKYDNRKRNQFKKKKKRSSSSSSSTSSSQSSISSSNSSDSLPSLPSNSKSQKKHQKNQSKILDFMIDINPPKRDYLIEYELNGCKKMTCMKNLNEKISKLNIQSTQKQNDEEKYDQKDDDLKQDLKDLLELGLNRYFQFNPFEYCYRCKQTGHQERQCVELQNIQCNYCLSQKHAGDSCSNVSCFRCNQIGHRKNDCKISNKLQQCLNCGKNSHKESECGIITQLLNKLKDEIQCFVCRANGHINCNNIIY</sequence>
<dbReference type="OrthoDB" id="301483at2759"/>
<feature type="compositionally biased region" description="Basic residues" evidence="2">
    <location>
        <begin position="49"/>
        <end position="59"/>
    </location>
</feature>
<dbReference type="PROSITE" id="PS50158">
    <property type="entry name" value="ZF_CCHC"/>
    <property type="match status" value="2"/>
</dbReference>
<comment type="caution">
    <text evidence="4">The sequence shown here is derived from an EMBL/GenBank/DDBJ whole genome shotgun (WGS) entry which is preliminary data.</text>
</comment>
<protein>
    <recommendedName>
        <fullName evidence="3">CCHC-type domain-containing protein</fullName>
    </recommendedName>
</protein>
<evidence type="ECO:0000313" key="4">
    <source>
        <dbReference type="EMBL" id="CAD8077483.1"/>
    </source>
</evidence>
<dbReference type="Proteomes" id="UP000692954">
    <property type="component" value="Unassembled WGS sequence"/>
</dbReference>
<evidence type="ECO:0000259" key="3">
    <source>
        <dbReference type="PROSITE" id="PS50158"/>
    </source>
</evidence>
<dbReference type="PANTHER" id="PTHR46978">
    <property type="entry name" value="ZINC KNUCKLE (CCHC-TYPE) FAMILY PROTEIN"/>
    <property type="match status" value="1"/>
</dbReference>
<feature type="domain" description="CCHC-type" evidence="3">
    <location>
        <begin position="225"/>
        <end position="239"/>
    </location>
</feature>
<organism evidence="4 5">
    <name type="scientific">Paramecium sonneborni</name>
    <dbReference type="NCBI Taxonomy" id="65129"/>
    <lineage>
        <taxon>Eukaryota</taxon>
        <taxon>Sar</taxon>
        <taxon>Alveolata</taxon>
        <taxon>Ciliophora</taxon>
        <taxon>Intramacronucleata</taxon>
        <taxon>Oligohymenophorea</taxon>
        <taxon>Peniculida</taxon>
        <taxon>Parameciidae</taxon>
        <taxon>Paramecium</taxon>
    </lineage>
</organism>
<keyword evidence="5" id="KW-1185">Reference proteome</keyword>
<dbReference type="GO" id="GO:0003676">
    <property type="term" value="F:nucleic acid binding"/>
    <property type="evidence" value="ECO:0007669"/>
    <property type="project" value="InterPro"/>
</dbReference>
<feature type="compositionally biased region" description="Low complexity" evidence="2">
    <location>
        <begin position="60"/>
        <end position="90"/>
    </location>
</feature>
<dbReference type="PANTHER" id="PTHR46978:SF1">
    <property type="entry name" value="ZINC KNUCKLE (CCHC-TYPE) FAMILY PROTEIN"/>
    <property type="match status" value="1"/>
</dbReference>
<dbReference type="InterPro" id="IPR001878">
    <property type="entry name" value="Znf_CCHC"/>
</dbReference>
<keyword evidence="1" id="KW-0862">Zinc</keyword>
<feature type="compositionally biased region" description="Basic and acidic residues" evidence="2">
    <location>
        <begin position="38"/>
        <end position="48"/>
    </location>
</feature>
<dbReference type="GO" id="GO:0008270">
    <property type="term" value="F:zinc ion binding"/>
    <property type="evidence" value="ECO:0007669"/>
    <property type="project" value="UniProtKB-KW"/>
</dbReference>
<dbReference type="SMART" id="SM00343">
    <property type="entry name" value="ZnF_C2HC"/>
    <property type="match status" value="5"/>
</dbReference>
<feature type="domain" description="CCHC-type" evidence="3">
    <location>
        <begin position="186"/>
        <end position="199"/>
    </location>
</feature>
<accession>A0A8S1MIP5</accession>
<keyword evidence="1" id="KW-0863">Zinc-finger</keyword>
<name>A0A8S1MIP5_9CILI</name>
<evidence type="ECO:0000256" key="2">
    <source>
        <dbReference type="SAM" id="MobiDB-lite"/>
    </source>
</evidence>
<gene>
    <name evidence="4" type="ORF">PSON_ATCC_30995.1.T0360152</name>
</gene>
<dbReference type="EMBL" id="CAJJDN010000036">
    <property type="protein sequence ID" value="CAD8077483.1"/>
    <property type="molecule type" value="Genomic_DNA"/>
</dbReference>